<dbReference type="RefSeq" id="XP_009221064.1">
    <property type="nucleotide sequence ID" value="XM_009222800.1"/>
</dbReference>
<accession>J3NUP5</accession>
<feature type="compositionally biased region" description="Low complexity" evidence="1">
    <location>
        <begin position="129"/>
        <end position="141"/>
    </location>
</feature>
<evidence type="ECO:0000313" key="4">
    <source>
        <dbReference type="Proteomes" id="UP000006039"/>
    </source>
</evidence>
<dbReference type="GeneID" id="20345459"/>
<sequence>MHSLPAWALGSMSVCCNHPIPACSHMRPLAPGRLARATAYLTPQPPVFVWVNGGALSTLLFAHLASFLHSQFYGSHVCRHLRTPSYQSPSSPDSGLARLLHRKSDALSRQPQTNRNGQPPPTRQKRQRSSSSPEPSGPEGASHADAPWIRGPESRPPIYAQPCSTFAATTTTTTTANSLSAAQPSPARANPYSCCRPAFTILAHSSLY</sequence>
<protein>
    <submittedName>
        <fullName evidence="2 3">Uncharacterized protein</fullName>
    </submittedName>
</protein>
<dbReference type="AlphaFoldDB" id="J3NUP5"/>
<reference evidence="2" key="3">
    <citation type="submission" date="2010-09" db="EMBL/GenBank/DDBJ databases">
        <title>Annotation of Gaeumannomyces graminis var. tritici R3-111a-1.</title>
        <authorList>
            <consortium name="The Broad Institute Genome Sequencing Platform"/>
            <person name="Ma L.-J."/>
            <person name="Dead R."/>
            <person name="Young S.K."/>
            <person name="Zeng Q."/>
            <person name="Gargeya S."/>
            <person name="Fitzgerald M."/>
            <person name="Haas B."/>
            <person name="Abouelleil A."/>
            <person name="Alvarado L."/>
            <person name="Arachchi H.M."/>
            <person name="Berlin A."/>
            <person name="Brown A."/>
            <person name="Chapman S.B."/>
            <person name="Chen Z."/>
            <person name="Dunbar C."/>
            <person name="Freedman E."/>
            <person name="Gearin G."/>
            <person name="Gellesch M."/>
            <person name="Goldberg J."/>
            <person name="Griggs A."/>
            <person name="Gujja S."/>
            <person name="Heiman D."/>
            <person name="Howarth C."/>
            <person name="Larson L."/>
            <person name="Lui A."/>
            <person name="MacDonald P.J.P."/>
            <person name="Mehta T."/>
            <person name="Montmayeur A."/>
            <person name="Murphy C."/>
            <person name="Neiman D."/>
            <person name="Pearson M."/>
            <person name="Priest M."/>
            <person name="Roberts A."/>
            <person name="Saif S."/>
            <person name="Shea T."/>
            <person name="Shenoy N."/>
            <person name="Sisk P."/>
            <person name="Stolte C."/>
            <person name="Sykes S."/>
            <person name="Yandava C."/>
            <person name="Wortman J."/>
            <person name="Nusbaum C."/>
            <person name="Birren B."/>
        </authorList>
    </citation>
    <scope>NUCLEOTIDE SEQUENCE</scope>
    <source>
        <strain evidence="2">R3-111a-1</strain>
    </source>
</reference>
<evidence type="ECO:0000313" key="2">
    <source>
        <dbReference type="EMBL" id="EJT79919.1"/>
    </source>
</evidence>
<reference evidence="4" key="1">
    <citation type="submission" date="2010-07" db="EMBL/GenBank/DDBJ databases">
        <title>The genome sequence of Gaeumannomyces graminis var. tritici strain R3-111a-1.</title>
        <authorList>
            <consortium name="The Broad Institute Genome Sequencing Platform"/>
            <person name="Ma L.-J."/>
            <person name="Dead R."/>
            <person name="Young S."/>
            <person name="Zeng Q."/>
            <person name="Koehrsen M."/>
            <person name="Alvarado L."/>
            <person name="Berlin A."/>
            <person name="Chapman S.B."/>
            <person name="Chen Z."/>
            <person name="Freedman E."/>
            <person name="Gellesch M."/>
            <person name="Goldberg J."/>
            <person name="Griggs A."/>
            <person name="Gujja S."/>
            <person name="Heilman E.R."/>
            <person name="Heiman D."/>
            <person name="Hepburn T."/>
            <person name="Howarth C."/>
            <person name="Jen D."/>
            <person name="Larson L."/>
            <person name="Mehta T."/>
            <person name="Neiman D."/>
            <person name="Pearson M."/>
            <person name="Roberts A."/>
            <person name="Saif S."/>
            <person name="Shea T."/>
            <person name="Shenoy N."/>
            <person name="Sisk P."/>
            <person name="Stolte C."/>
            <person name="Sykes S."/>
            <person name="Walk T."/>
            <person name="White J."/>
            <person name="Yandava C."/>
            <person name="Haas B."/>
            <person name="Nusbaum C."/>
            <person name="Birren B."/>
        </authorList>
    </citation>
    <scope>NUCLEOTIDE SEQUENCE [LARGE SCALE GENOMIC DNA]</scope>
    <source>
        <strain evidence="4">R3-111a-1</strain>
    </source>
</reference>
<name>J3NUP5_GAET3</name>
<organism evidence="2">
    <name type="scientific">Gaeumannomyces tritici (strain R3-111a-1)</name>
    <name type="common">Wheat and barley take-all root rot fungus</name>
    <name type="synonym">Gaeumannomyces graminis var. tritici</name>
    <dbReference type="NCBI Taxonomy" id="644352"/>
    <lineage>
        <taxon>Eukaryota</taxon>
        <taxon>Fungi</taxon>
        <taxon>Dikarya</taxon>
        <taxon>Ascomycota</taxon>
        <taxon>Pezizomycotina</taxon>
        <taxon>Sordariomycetes</taxon>
        <taxon>Sordariomycetidae</taxon>
        <taxon>Magnaporthales</taxon>
        <taxon>Magnaporthaceae</taxon>
        <taxon>Gaeumannomyces</taxon>
    </lineage>
</organism>
<dbReference type="Proteomes" id="UP000006039">
    <property type="component" value="Unassembled WGS sequence"/>
</dbReference>
<feature type="compositionally biased region" description="Polar residues" evidence="1">
    <location>
        <begin position="107"/>
        <end position="116"/>
    </location>
</feature>
<feature type="region of interest" description="Disordered" evidence="1">
    <location>
        <begin position="104"/>
        <end position="154"/>
    </location>
</feature>
<dbReference type="VEuPathDB" id="FungiDB:GGTG_05001"/>
<evidence type="ECO:0000313" key="3">
    <source>
        <dbReference type="EnsemblFungi" id="EJT79919"/>
    </source>
</evidence>
<dbReference type="EnsemblFungi" id="EJT79919">
    <property type="protein sequence ID" value="EJT79919"/>
    <property type="gene ID" value="GGTG_05001"/>
</dbReference>
<proteinExistence type="predicted"/>
<dbReference type="EMBL" id="GL385396">
    <property type="protein sequence ID" value="EJT79919.1"/>
    <property type="molecule type" value="Genomic_DNA"/>
</dbReference>
<gene>
    <name evidence="3" type="primary">20345459</name>
    <name evidence="2" type="ORF">GGTG_05001</name>
</gene>
<reference evidence="2" key="2">
    <citation type="submission" date="2010-07" db="EMBL/GenBank/DDBJ databases">
        <authorList>
            <consortium name="The Broad Institute Genome Sequencing Platform"/>
            <consortium name="Broad Institute Genome Sequencing Center for Infectious Disease"/>
            <person name="Ma L.-J."/>
            <person name="Dead R."/>
            <person name="Young S."/>
            <person name="Zeng Q."/>
            <person name="Koehrsen M."/>
            <person name="Alvarado L."/>
            <person name="Berlin A."/>
            <person name="Chapman S.B."/>
            <person name="Chen Z."/>
            <person name="Freedman E."/>
            <person name="Gellesch M."/>
            <person name="Goldberg J."/>
            <person name="Griggs A."/>
            <person name="Gujja S."/>
            <person name="Heilman E.R."/>
            <person name="Heiman D."/>
            <person name="Hepburn T."/>
            <person name="Howarth C."/>
            <person name="Jen D."/>
            <person name="Larson L."/>
            <person name="Mehta T."/>
            <person name="Neiman D."/>
            <person name="Pearson M."/>
            <person name="Roberts A."/>
            <person name="Saif S."/>
            <person name="Shea T."/>
            <person name="Shenoy N."/>
            <person name="Sisk P."/>
            <person name="Stolte C."/>
            <person name="Sykes S."/>
            <person name="Walk T."/>
            <person name="White J."/>
            <person name="Yandava C."/>
            <person name="Haas B."/>
            <person name="Nusbaum C."/>
            <person name="Birren B."/>
        </authorList>
    </citation>
    <scope>NUCLEOTIDE SEQUENCE</scope>
    <source>
        <strain evidence="2">R3-111a-1</strain>
    </source>
</reference>
<dbReference type="HOGENOM" id="CLU_1320964_0_0_1"/>
<reference evidence="3" key="4">
    <citation type="journal article" date="2015" name="G3 (Bethesda)">
        <title>Genome sequences of three phytopathogenic species of the Magnaporthaceae family of fungi.</title>
        <authorList>
            <person name="Okagaki L.H."/>
            <person name="Nunes C.C."/>
            <person name="Sailsbery J."/>
            <person name="Clay B."/>
            <person name="Brown D."/>
            <person name="John T."/>
            <person name="Oh Y."/>
            <person name="Young N."/>
            <person name="Fitzgerald M."/>
            <person name="Haas B.J."/>
            <person name="Zeng Q."/>
            <person name="Young S."/>
            <person name="Adiconis X."/>
            <person name="Fan L."/>
            <person name="Levin J.Z."/>
            <person name="Mitchell T.K."/>
            <person name="Okubara P.A."/>
            <person name="Farman M.L."/>
            <person name="Kohn L.M."/>
            <person name="Birren B."/>
            <person name="Ma L.-J."/>
            <person name="Dean R.A."/>
        </authorList>
    </citation>
    <scope>NUCLEOTIDE SEQUENCE</scope>
    <source>
        <strain evidence="3">R3-111a-1</strain>
    </source>
</reference>
<keyword evidence="4" id="KW-1185">Reference proteome</keyword>
<reference evidence="3" key="5">
    <citation type="submission" date="2018-04" db="UniProtKB">
        <authorList>
            <consortium name="EnsemblFungi"/>
        </authorList>
    </citation>
    <scope>IDENTIFICATION</scope>
    <source>
        <strain evidence="3">R3-111a-1</strain>
    </source>
</reference>
<evidence type="ECO:0000256" key="1">
    <source>
        <dbReference type="SAM" id="MobiDB-lite"/>
    </source>
</evidence>